<keyword evidence="1" id="KW-0812">Transmembrane</keyword>
<gene>
    <name evidence="2" type="ORF">WMY93_031079</name>
</gene>
<organism evidence="2 3">
    <name type="scientific">Mugilogobius chulae</name>
    <name type="common">yellowstripe goby</name>
    <dbReference type="NCBI Taxonomy" id="88201"/>
    <lineage>
        <taxon>Eukaryota</taxon>
        <taxon>Metazoa</taxon>
        <taxon>Chordata</taxon>
        <taxon>Craniata</taxon>
        <taxon>Vertebrata</taxon>
        <taxon>Euteleostomi</taxon>
        <taxon>Actinopterygii</taxon>
        <taxon>Neopterygii</taxon>
        <taxon>Teleostei</taxon>
        <taxon>Neoteleostei</taxon>
        <taxon>Acanthomorphata</taxon>
        <taxon>Gobiaria</taxon>
        <taxon>Gobiiformes</taxon>
        <taxon>Gobioidei</taxon>
        <taxon>Gobiidae</taxon>
        <taxon>Gobionellinae</taxon>
        <taxon>Mugilogobius</taxon>
    </lineage>
</organism>
<accession>A0AAW0ME35</accession>
<evidence type="ECO:0000313" key="2">
    <source>
        <dbReference type="EMBL" id="KAK7878362.1"/>
    </source>
</evidence>
<evidence type="ECO:0008006" key="4">
    <source>
        <dbReference type="Google" id="ProtNLM"/>
    </source>
</evidence>
<feature type="transmembrane region" description="Helical" evidence="1">
    <location>
        <begin position="68"/>
        <end position="92"/>
    </location>
</feature>
<name>A0AAW0ME35_9GOBI</name>
<dbReference type="AlphaFoldDB" id="A0AAW0ME35"/>
<evidence type="ECO:0000313" key="3">
    <source>
        <dbReference type="Proteomes" id="UP001460270"/>
    </source>
</evidence>
<dbReference type="EMBL" id="JBBPFD010000536">
    <property type="protein sequence ID" value="KAK7878362.1"/>
    <property type="molecule type" value="Genomic_DNA"/>
</dbReference>
<evidence type="ECO:0000256" key="1">
    <source>
        <dbReference type="SAM" id="Phobius"/>
    </source>
</evidence>
<protein>
    <recommendedName>
        <fullName evidence="4">Transmembrane protein</fullName>
    </recommendedName>
</protein>
<keyword evidence="3" id="KW-1185">Reference proteome</keyword>
<reference evidence="3" key="1">
    <citation type="submission" date="2024-04" db="EMBL/GenBank/DDBJ databases">
        <title>Salinicola lusitanus LLJ914,a marine bacterium isolated from the Okinawa Trough.</title>
        <authorList>
            <person name="Li J."/>
        </authorList>
    </citation>
    <scope>NUCLEOTIDE SEQUENCE [LARGE SCALE GENOMIC DNA]</scope>
</reference>
<keyword evidence="1" id="KW-1133">Transmembrane helix</keyword>
<comment type="caution">
    <text evidence="2">The sequence shown here is derived from an EMBL/GenBank/DDBJ whole genome shotgun (WGS) entry which is preliminary data.</text>
</comment>
<proteinExistence type="predicted"/>
<dbReference type="Proteomes" id="UP001460270">
    <property type="component" value="Unassembled WGS sequence"/>
</dbReference>
<keyword evidence="1" id="KW-0472">Membrane</keyword>
<sequence length="102" mass="11557">MFAAAELKRQTETKRRIVQPCSSAARFSAVSLNCFCESCWTLFFFFCDGSCAFVSWSRRPLLSALTPLFSALIRCFFCAHITLLWVTFLFLFPASAAPESDF</sequence>